<dbReference type="Proteomes" id="UP001528823">
    <property type="component" value="Unassembled WGS sequence"/>
</dbReference>
<dbReference type="InterPro" id="IPR030392">
    <property type="entry name" value="S74_ICA"/>
</dbReference>
<dbReference type="Pfam" id="PF13884">
    <property type="entry name" value="Peptidase_S74"/>
    <property type="match status" value="1"/>
</dbReference>
<gene>
    <name evidence="3" type="ORF">ORQ98_26230</name>
</gene>
<feature type="signal peptide" evidence="1">
    <location>
        <begin position="1"/>
        <end position="19"/>
    </location>
</feature>
<keyword evidence="4" id="KW-1185">Reference proteome</keyword>
<accession>A0ABT5UKA0</accession>
<dbReference type="RefSeq" id="WP_274691770.1">
    <property type="nucleotide sequence ID" value="NZ_JAPMOU010000064.1"/>
</dbReference>
<reference evidence="3 4" key="1">
    <citation type="submission" date="2022-11" db="EMBL/GenBank/DDBJ databases">
        <title>Spartinivicinus poritis sp. nov., isolated from scleractinian coral Porites lutea.</title>
        <authorList>
            <person name="Zhang G."/>
            <person name="Cai L."/>
            <person name="Wei Q."/>
        </authorList>
    </citation>
    <scope>NUCLEOTIDE SEQUENCE [LARGE SCALE GENOMIC DNA]</scope>
    <source>
        <strain evidence="3 4">A2-2</strain>
    </source>
</reference>
<evidence type="ECO:0000256" key="1">
    <source>
        <dbReference type="SAM" id="SignalP"/>
    </source>
</evidence>
<sequence length="157" mass="17780">MKKLTITIILSFVSTFSHAYQNTHEHCKDLSGDDYWGCRYGYQNEFIRFSDQNLKKNSVKVSNPLEKVTLLNGVTFEWKSPSETDIEHLPQGKDIGVIAQDVEKVFPELVHNITVTNKNATEATLKQVNYAGLVGVLIEAVKELKKENEALRQQLGL</sequence>
<protein>
    <submittedName>
        <fullName evidence="3">Tail fiber domain-containing protein</fullName>
    </submittedName>
</protein>
<comment type="caution">
    <text evidence="3">The sequence shown here is derived from an EMBL/GenBank/DDBJ whole genome shotgun (WGS) entry which is preliminary data.</text>
</comment>
<dbReference type="PROSITE" id="PS51688">
    <property type="entry name" value="ICA"/>
    <property type="match status" value="1"/>
</dbReference>
<evidence type="ECO:0000259" key="2">
    <source>
        <dbReference type="PROSITE" id="PS51688"/>
    </source>
</evidence>
<keyword evidence="1" id="KW-0732">Signal</keyword>
<feature type="domain" description="Peptidase S74" evidence="2">
    <location>
        <begin position="50"/>
        <end position="155"/>
    </location>
</feature>
<feature type="chain" id="PRO_5046193374" evidence="1">
    <location>
        <begin position="20"/>
        <end position="157"/>
    </location>
</feature>
<evidence type="ECO:0000313" key="3">
    <source>
        <dbReference type="EMBL" id="MDE1465464.1"/>
    </source>
</evidence>
<dbReference type="EMBL" id="JAPMOU010000064">
    <property type="protein sequence ID" value="MDE1465464.1"/>
    <property type="molecule type" value="Genomic_DNA"/>
</dbReference>
<evidence type="ECO:0000313" key="4">
    <source>
        <dbReference type="Proteomes" id="UP001528823"/>
    </source>
</evidence>
<organism evidence="3 4">
    <name type="scientific">Spartinivicinus poritis</name>
    <dbReference type="NCBI Taxonomy" id="2994640"/>
    <lineage>
        <taxon>Bacteria</taxon>
        <taxon>Pseudomonadati</taxon>
        <taxon>Pseudomonadota</taxon>
        <taxon>Gammaproteobacteria</taxon>
        <taxon>Oceanospirillales</taxon>
        <taxon>Zooshikellaceae</taxon>
        <taxon>Spartinivicinus</taxon>
    </lineage>
</organism>
<proteinExistence type="predicted"/>
<name>A0ABT5UKA0_9GAMM</name>